<protein>
    <submittedName>
        <fullName evidence="12 14">Growth factor independence</fullName>
    </submittedName>
</protein>
<keyword evidence="3" id="KW-0677">Repeat</keyword>
<gene>
    <name evidence="12" type="ORF">EgrG_000392800</name>
</gene>
<keyword evidence="5" id="KW-0862">Zinc</keyword>
<dbReference type="EMBL" id="LK028610">
    <property type="protein sequence ID" value="CDS24563.1"/>
    <property type="molecule type" value="Genomic_DNA"/>
</dbReference>
<reference evidence="12" key="2">
    <citation type="submission" date="2014-06" db="EMBL/GenBank/DDBJ databases">
        <authorList>
            <person name="Aslett M."/>
        </authorList>
    </citation>
    <scope>NUCLEOTIDE SEQUENCE</scope>
</reference>
<evidence type="ECO:0000313" key="14">
    <source>
        <dbReference type="WBParaSite" id="EgrG_000392800"/>
    </source>
</evidence>
<dbReference type="GO" id="GO:0000978">
    <property type="term" value="F:RNA polymerase II cis-regulatory region sequence-specific DNA binding"/>
    <property type="evidence" value="ECO:0007669"/>
    <property type="project" value="TreeGrafter"/>
</dbReference>
<keyword evidence="8" id="KW-0539">Nucleus</keyword>
<keyword evidence="4 9" id="KW-0863">Zinc-finger</keyword>
<feature type="domain" description="C2H2-type" evidence="11">
    <location>
        <begin position="259"/>
        <end position="287"/>
    </location>
</feature>
<comment type="subcellular location">
    <subcellularLocation>
        <location evidence="1">Nucleus</location>
    </subcellularLocation>
</comment>
<feature type="region of interest" description="Disordered" evidence="10">
    <location>
        <begin position="158"/>
        <end position="225"/>
    </location>
</feature>
<dbReference type="PANTHER" id="PTHR24388:SF104">
    <property type="entry name" value="AT-RICH BINDING PROTEIN-RELATED"/>
    <property type="match status" value="1"/>
</dbReference>
<dbReference type="Proteomes" id="UP000492820">
    <property type="component" value="Unassembled WGS sequence"/>
</dbReference>
<feature type="compositionally biased region" description="Basic residues" evidence="10">
    <location>
        <begin position="168"/>
        <end position="177"/>
    </location>
</feature>
<dbReference type="SUPFAM" id="SSF57667">
    <property type="entry name" value="beta-beta-alpha zinc fingers"/>
    <property type="match status" value="3"/>
</dbReference>
<dbReference type="InterPro" id="IPR013087">
    <property type="entry name" value="Znf_C2H2_type"/>
</dbReference>
<evidence type="ECO:0000256" key="7">
    <source>
        <dbReference type="ARBA" id="ARBA00023163"/>
    </source>
</evidence>
<reference evidence="12 13" key="1">
    <citation type="journal article" date="2013" name="Nature">
        <title>The genomes of four tapeworm species reveal adaptations to parasitism.</title>
        <authorList>
            <person name="Tsai I.J."/>
            <person name="Zarowiecki M."/>
            <person name="Holroyd N."/>
            <person name="Garciarrubio A."/>
            <person name="Sanchez-Flores A."/>
            <person name="Brooks K.L."/>
            <person name="Tracey A."/>
            <person name="Bobes R.J."/>
            <person name="Fragoso G."/>
            <person name="Sciutto E."/>
            <person name="Aslett M."/>
            <person name="Beasley H."/>
            <person name="Bennett H.M."/>
            <person name="Cai J."/>
            <person name="Camicia F."/>
            <person name="Clark R."/>
            <person name="Cucher M."/>
            <person name="De Silva N."/>
            <person name="Day T.A."/>
            <person name="Deplazes P."/>
            <person name="Estrada K."/>
            <person name="Fernandez C."/>
            <person name="Holland P.W."/>
            <person name="Hou J."/>
            <person name="Hu S."/>
            <person name="Huckvale T."/>
            <person name="Hung S.S."/>
            <person name="Kamenetzky L."/>
            <person name="Keane J.A."/>
            <person name="Kiss F."/>
            <person name="Koziol U."/>
            <person name="Lambert O."/>
            <person name="Liu K."/>
            <person name="Luo X."/>
            <person name="Luo Y."/>
            <person name="Macchiaroli N."/>
            <person name="Nichol S."/>
            <person name="Paps J."/>
            <person name="Parkinson J."/>
            <person name="Pouchkina-Stantcheva N."/>
            <person name="Riddiford N."/>
            <person name="Rosenzvit M."/>
            <person name="Salinas G."/>
            <person name="Wasmuth J.D."/>
            <person name="Zamanian M."/>
            <person name="Zheng Y."/>
            <person name="Cai X."/>
            <person name="Soberon X."/>
            <person name="Olson P.D."/>
            <person name="Laclette J.P."/>
            <person name="Brehm K."/>
            <person name="Berriman M."/>
            <person name="Garciarrubio A."/>
            <person name="Bobes R.J."/>
            <person name="Fragoso G."/>
            <person name="Sanchez-Flores A."/>
            <person name="Estrada K."/>
            <person name="Cevallos M.A."/>
            <person name="Morett E."/>
            <person name="Gonzalez V."/>
            <person name="Portillo T."/>
            <person name="Ochoa-Leyva A."/>
            <person name="Jose M.V."/>
            <person name="Sciutto E."/>
            <person name="Landa A."/>
            <person name="Jimenez L."/>
            <person name="Valdes V."/>
            <person name="Carrero J.C."/>
            <person name="Larralde C."/>
            <person name="Morales-Montor J."/>
            <person name="Limon-Lason J."/>
            <person name="Soberon X."/>
            <person name="Laclette J.P."/>
        </authorList>
    </citation>
    <scope>NUCLEOTIDE SEQUENCE [LARGE SCALE GENOMIC DNA]</scope>
</reference>
<organism evidence="12">
    <name type="scientific">Echinococcus granulosus</name>
    <name type="common">Hydatid tapeworm</name>
    <dbReference type="NCBI Taxonomy" id="6210"/>
    <lineage>
        <taxon>Eukaryota</taxon>
        <taxon>Metazoa</taxon>
        <taxon>Spiralia</taxon>
        <taxon>Lophotrochozoa</taxon>
        <taxon>Platyhelminthes</taxon>
        <taxon>Cestoda</taxon>
        <taxon>Eucestoda</taxon>
        <taxon>Cyclophyllidea</taxon>
        <taxon>Taeniidae</taxon>
        <taxon>Echinococcus</taxon>
        <taxon>Echinococcus granulosus group</taxon>
    </lineage>
</organism>
<keyword evidence="6" id="KW-0805">Transcription regulation</keyword>
<dbReference type="Pfam" id="PF00096">
    <property type="entry name" value="zf-C2H2"/>
    <property type="match status" value="4"/>
</dbReference>
<name>A0A068X3Q8_ECHGR</name>
<feature type="domain" description="C2H2-type" evidence="11">
    <location>
        <begin position="408"/>
        <end position="436"/>
    </location>
</feature>
<dbReference type="InterPro" id="IPR036236">
    <property type="entry name" value="Znf_C2H2_sf"/>
</dbReference>
<dbReference type="GO" id="GO:0005634">
    <property type="term" value="C:nucleus"/>
    <property type="evidence" value="ECO:0007669"/>
    <property type="project" value="UniProtKB-SubCell"/>
</dbReference>
<accession>A0A068X3Q8</accession>
<reference evidence="14" key="3">
    <citation type="submission" date="2020-10" db="UniProtKB">
        <authorList>
            <consortium name="WormBaseParasite"/>
        </authorList>
    </citation>
    <scope>IDENTIFICATION</scope>
</reference>
<dbReference type="GO" id="GO:0000981">
    <property type="term" value="F:DNA-binding transcription factor activity, RNA polymerase II-specific"/>
    <property type="evidence" value="ECO:0007669"/>
    <property type="project" value="TreeGrafter"/>
</dbReference>
<evidence type="ECO:0000256" key="3">
    <source>
        <dbReference type="ARBA" id="ARBA00022737"/>
    </source>
</evidence>
<evidence type="ECO:0000259" key="11">
    <source>
        <dbReference type="PROSITE" id="PS50157"/>
    </source>
</evidence>
<evidence type="ECO:0000256" key="5">
    <source>
        <dbReference type="ARBA" id="ARBA00022833"/>
    </source>
</evidence>
<dbReference type="Gene3D" id="3.30.160.60">
    <property type="entry name" value="Classic Zinc Finger"/>
    <property type="match status" value="4"/>
</dbReference>
<dbReference type="OrthoDB" id="6155966at2759"/>
<dbReference type="InterPro" id="IPR050527">
    <property type="entry name" value="Snail/Krueppel_Znf"/>
</dbReference>
<feature type="domain" description="C2H2-type" evidence="11">
    <location>
        <begin position="380"/>
        <end position="407"/>
    </location>
</feature>
<evidence type="ECO:0000256" key="2">
    <source>
        <dbReference type="ARBA" id="ARBA00022723"/>
    </source>
</evidence>
<evidence type="ECO:0000256" key="6">
    <source>
        <dbReference type="ARBA" id="ARBA00023015"/>
    </source>
</evidence>
<dbReference type="WBParaSite" id="EgrG_000392800">
    <property type="protein sequence ID" value="EgrG_000392800"/>
    <property type="gene ID" value="EgrG_000392800"/>
</dbReference>
<dbReference type="GO" id="GO:0008270">
    <property type="term" value="F:zinc ion binding"/>
    <property type="evidence" value="ECO:0007669"/>
    <property type="project" value="UniProtKB-KW"/>
</dbReference>
<dbReference type="AlphaFoldDB" id="A0A068X3Q8"/>
<dbReference type="PANTHER" id="PTHR24388">
    <property type="entry name" value="ZINC FINGER PROTEIN"/>
    <property type="match status" value="1"/>
</dbReference>
<evidence type="ECO:0000256" key="10">
    <source>
        <dbReference type="SAM" id="MobiDB-lite"/>
    </source>
</evidence>
<evidence type="ECO:0000256" key="9">
    <source>
        <dbReference type="PROSITE-ProRule" id="PRU00042"/>
    </source>
</evidence>
<evidence type="ECO:0000313" key="13">
    <source>
        <dbReference type="Proteomes" id="UP000492820"/>
    </source>
</evidence>
<keyword evidence="2" id="KW-0479">Metal-binding</keyword>
<feature type="domain" description="C2H2-type" evidence="11">
    <location>
        <begin position="324"/>
        <end position="351"/>
    </location>
</feature>
<proteinExistence type="predicted"/>
<dbReference type="PROSITE" id="PS00028">
    <property type="entry name" value="ZINC_FINGER_C2H2_1"/>
    <property type="match status" value="5"/>
</dbReference>
<feature type="region of interest" description="Disordered" evidence="10">
    <location>
        <begin position="53"/>
        <end position="82"/>
    </location>
</feature>
<feature type="compositionally biased region" description="Low complexity" evidence="10">
    <location>
        <begin position="214"/>
        <end position="223"/>
    </location>
</feature>
<evidence type="ECO:0000313" key="12">
    <source>
        <dbReference type="EMBL" id="CDS24563.1"/>
    </source>
</evidence>
<evidence type="ECO:0000256" key="4">
    <source>
        <dbReference type="ARBA" id="ARBA00022771"/>
    </source>
</evidence>
<sequence length="505" mass="55937">MEQPAEVHDLTVRSNIPDSFRLPIPMYTDLQNACIVSPLSTLSSDSFREAVDLTTSSSGHRPPSLPLPQLSRPEVGTSLVSSPTSGMFQLNASPFQPKYPHNLYMSLETRPRMEPPYTDDGFPGIQQALMMALEAESAFPMNRRLWHSLDTMMTMNRGGPYYASPQKRSFRSLKRNRRGDTSSHTPSLQPLPITPPFLFSGPPPPQPPPPPEQSPVSQVSVTPNSGPLNLAQQFFNSVVIDSNPKTTQTGEVSVVEELVSCRLCCKQFTTKHGLIVHIRRSHKERNTLDYGASRPQGSQVNDACELAPSAGAKEGAVKLGERSFHCNHCGKAFKRSSTLSTHLLIHSGTRPYPCQYCGKRFHQKSDMKKHTYIHTGEKPYKCNLCGKEFSQSSNLITHSRKHTGFKPFACTFCSRAFQRKVDLRRHLDTQHNEHNPILANAPAVVIVKNSPKEAPSTRSSIESVSPTEFSTAQRASTVELSKSSTPPHSGNASQFAYSIERILSC</sequence>
<dbReference type="FunFam" id="3.30.160.60:FF:000245">
    <property type="entry name" value="zinc finger protein Gfi-1"/>
    <property type="match status" value="1"/>
</dbReference>
<dbReference type="PROSITE" id="PS50157">
    <property type="entry name" value="ZINC_FINGER_C2H2_2"/>
    <property type="match status" value="5"/>
</dbReference>
<keyword evidence="7" id="KW-0804">Transcription</keyword>
<dbReference type="FunFam" id="3.30.160.60:FF:000208">
    <property type="entry name" value="zinc finger protein Gfi-1b"/>
    <property type="match status" value="1"/>
</dbReference>
<feature type="domain" description="C2H2-type" evidence="11">
    <location>
        <begin position="352"/>
        <end position="379"/>
    </location>
</feature>
<evidence type="ECO:0000256" key="1">
    <source>
        <dbReference type="ARBA" id="ARBA00004123"/>
    </source>
</evidence>
<evidence type="ECO:0000256" key="8">
    <source>
        <dbReference type="ARBA" id="ARBA00023242"/>
    </source>
</evidence>
<feature type="compositionally biased region" description="Pro residues" evidence="10">
    <location>
        <begin position="201"/>
        <end position="213"/>
    </location>
</feature>
<dbReference type="FunFam" id="3.30.160.60:FF:000432">
    <property type="entry name" value="zinc finger protein Gfi-1b isoform X1"/>
    <property type="match status" value="1"/>
</dbReference>
<dbReference type="SMART" id="SM00355">
    <property type="entry name" value="ZnF_C2H2"/>
    <property type="match status" value="5"/>
</dbReference>